<evidence type="ECO:0000259" key="6">
    <source>
        <dbReference type="SMART" id="SM00906"/>
    </source>
</evidence>
<protein>
    <recommendedName>
        <fullName evidence="6">Xylanolytic transcriptional activator regulatory domain-containing protein</fullName>
    </recommendedName>
</protein>
<keyword evidence="4" id="KW-0539">Nucleus</keyword>
<dbReference type="InterPro" id="IPR001138">
    <property type="entry name" value="Zn2Cys6_DnaBD"/>
</dbReference>
<dbReference type="GO" id="GO:0000981">
    <property type="term" value="F:DNA-binding transcription factor activity, RNA polymerase II-specific"/>
    <property type="evidence" value="ECO:0007669"/>
    <property type="project" value="InterPro"/>
</dbReference>
<dbReference type="PANTHER" id="PTHR47424:SF3">
    <property type="entry name" value="REGULATORY PROTEIN GAL4"/>
    <property type="match status" value="1"/>
</dbReference>
<dbReference type="GO" id="GO:0003677">
    <property type="term" value="F:DNA binding"/>
    <property type="evidence" value="ECO:0007669"/>
    <property type="project" value="UniProtKB-KW"/>
</dbReference>
<dbReference type="InterPro" id="IPR007219">
    <property type="entry name" value="XnlR_reg_dom"/>
</dbReference>
<dbReference type="EMBL" id="KZ825920">
    <property type="protein sequence ID" value="PYH92314.1"/>
    <property type="molecule type" value="Genomic_DNA"/>
</dbReference>
<dbReference type="Proteomes" id="UP000247810">
    <property type="component" value="Unassembled WGS sequence"/>
</dbReference>
<dbReference type="AlphaFoldDB" id="A0A319D4V6"/>
<reference evidence="7 8" key="1">
    <citation type="submission" date="2018-02" db="EMBL/GenBank/DDBJ databases">
        <title>The genomes of Aspergillus section Nigri reveals drivers in fungal speciation.</title>
        <authorList>
            <consortium name="DOE Joint Genome Institute"/>
            <person name="Vesth T.C."/>
            <person name="Nybo J."/>
            <person name="Theobald S."/>
            <person name="Brandl J."/>
            <person name="Frisvad J.C."/>
            <person name="Nielsen K.F."/>
            <person name="Lyhne E.K."/>
            <person name="Kogle M.E."/>
            <person name="Kuo A."/>
            <person name="Riley R."/>
            <person name="Clum A."/>
            <person name="Nolan M."/>
            <person name="Lipzen A."/>
            <person name="Salamov A."/>
            <person name="Henrissat B."/>
            <person name="Wiebenga A."/>
            <person name="De vries R.P."/>
            <person name="Grigoriev I.V."/>
            <person name="Mortensen U.H."/>
            <person name="Andersen M.R."/>
            <person name="Baker S.E."/>
        </authorList>
    </citation>
    <scope>NUCLEOTIDE SEQUENCE [LARGE SCALE GENOMIC DNA]</scope>
    <source>
        <strain evidence="7 8">CBS 707.79</strain>
    </source>
</reference>
<keyword evidence="8" id="KW-1185">Reference proteome</keyword>
<dbReference type="GO" id="GO:0008270">
    <property type="term" value="F:zinc ion binding"/>
    <property type="evidence" value="ECO:0007669"/>
    <property type="project" value="InterPro"/>
</dbReference>
<dbReference type="PANTHER" id="PTHR47424">
    <property type="entry name" value="REGULATORY PROTEIN GAL4"/>
    <property type="match status" value="1"/>
</dbReference>
<keyword evidence="3" id="KW-0804">Transcription</keyword>
<dbReference type="CDD" id="cd12148">
    <property type="entry name" value="fungal_TF_MHR"/>
    <property type="match status" value="1"/>
</dbReference>
<dbReference type="OrthoDB" id="5296287at2759"/>
<feature type="domain" description="Xylanolytic transcriptional activator regulatory" evidence="6">
    <location>
        <begin position="250"/>
        <end position="322"/>
    </location>
</feature>
<evidence type="ECO:0000256" key="5">
    <source>
        <dbReference type="SAM" id="MobiDB-lite"/>
    </source>
</evidence>
<evidence type="ECO:0000256" key="1">
    <source>
        <dbReference type="ARBA" id="ARBA00023015"/>
    </source>
</evidence>
<feature type="region of interest" description="Disordered" evidence="5">
    <location>
        <begin position="1"/>
        <end position="23"/>
    </location>
</feature>
<dbReference type="SMART" id="SM00906">
    <property type="entry name" value="Fungal_trans"/>
    <property type="match status" value="1"/>
</dbReference>
<evidence type="ECO:0000313" key="7">
    <source>
        <dbReference type="EMBL" id="PYH92314.1"/>
    </source>
</evidence>
<accession>A0A319D4V6</accession>
<evidence type="ECO:0000256" key="2">
    <source>
        <dbReference type="ARBA" id="ARBA00023125"/>
    </source>
</evidence>
<name>A0A319D4V6_9EURO</name>
<feature type="compositionally biased region" description="Polar residues" evidence="5">
    <location>
        <begin position="12"/>
        <end position="23"/>
    </location>
</feature>
<keyword evidence="2" id="KW-0238">DNA-binding</keyword>
<evidence type="ECO:0000256" key="3">
    <source>
        <dbReference type="ARBA" id="ARBA00023163"/>
    </source>
</evidence>
<dbReference type="InterPro" id="IPR051127">
    <property type="entry name" value="Fungal_SecMet_Regulators"/>
</dbReference>
<dbReference type="GO" id="GO:0006351">
    <property type="term" value="P:DNA-templated transcription"/>
    <property type="evidence" value="ECO:0007669"/>
    <property type="project" value="InterPro"/>
</dbReference>
<keyword evidence="1" id="KW-0805">Transcription regulation</keyword>
<gene>
    <name evidence="7" type="ORF">BO71DRAFT_485549</name>
</gene>
<evidence type="ECO:0000256" key="4">
    <source>
        <dbReference type="ARBA" id="ARBA00023242"/>
    </source>
</evidence>
<organism evidence="7 8">
    <name type="scientific">Aspergillus ellipticus CBS 707.79</name>
    <dbReference type="NCBI Taxonomy" id="1448320"/>
    <lineage>
        <taxon>Eukaryota</taxon>
        <taxon>Fungi</taxon>
        <taxon>Dikarya</taxon>
        <taxon>Ascomycota</taxon>
        <taxon>Pezizomycotina</taxon>
        <taxon>Eurotiomycetes</taxon>
        <taxon>Eurotiomycetidae</taxon>
        <taxon>Eurotiales</taxon>
        <taxon>Aspergillaceae</taxon>
        <taxon>Aspergillus</taxon>
        <taxon>Aspergillus subgen. Circumdati</taxon>
    </lineage>
</organism>
<sequence length="585" mass="65161">MNINPHIHSGSLPMSSKTDNPAVSIQRSRIGRACEACRARKIKCNGITCVYRLSSRAPRRRHPVILAQPGHPIKKHRGIPNTAAEKASHRLRYDPAQLKKQMELRAGIGVSNTKTGSFQFYGPSSHLTFMQRVKEKGDAFIEAYFKLIHPMMPILSRSDIISTWDAYWDIPGPEKDFSSKEIIYMVLALGARVSQPTNGETPESLEKWAGHFSSQTNDFSVLFQEPGFKGLQFLLLKAMDAQEAMRPNDAYLLLGHAARSALTLGINKSQVANGNSFSMHRLRMTFWIIYAQERMSAWFTGRPSCLSDDHIDISFPEDLPLLENLGDQENQGKEVFSMKSIKSLESILNVERAMLECDETLNAITQSLPSFLHFFDSTSPIGEDWQEIQRTHLGMNYNLIRMVMHRPALIYSTFCASKTEAQSSISGQMSVANSINTAIAAAKDIITLASDVFFRRFPDIRNGASVAAFLISACITLLYDVLGSGAEIEYAKDILGYVDTGINCLDQMEHVGPTTGKMLSMDIMKCAKEALNSSSEELQDFGNLLNEFPWLSQSFFSPTADPATTIPLTKIPLSFNLIQITLHIG</sequence>
<dbReference type="VEuPathDB" id="FungiDB:BO71DRAFT_485549"/>
<evidence type="ECO:0000313" key="8">
    <source>
        <dbReference type="Proteomes" id="UP000247810"/>
    </source>
</evidence>
<dbReference type="Pfam" id="PF04082">
    <property type="entry name" value="Fungal_trans"/>
    <property type="match status" value="1"/>
</dbReference>
<dbReference type="CDD" id="cd00067">
    <property type="entry name" value="GAL4"/>
    <property type="match status" value="1"/>
</dbReference>
<proteinExistence type="predicted"/>
<dbReference type="STRING" id="1448320.A0A319D4V6"/>